<dbReference type="GO" id="GO:0006307">
    <property type="term" value="P:DNA alkylation repair"/>
    <property type="evidence" value="ECO:0007669"/>
    <property type="project" value="TreeGrafter"/>
</dbReference>
<feature type="domain" description="HhH-GPD" evidence="5">
    <location>
        <begin position="124"/>
        <end position="279"/>
    </location>
</feature>
<dbReference type="Proteomes" id="UP000027138">
    <property type="component" value="Unassembled WGS sequence"/>
</dbReference>
<dbReference type="GO" id="GO:0043916">
    <property type="term" value="F:DNA-7-methylguanine glycosylase activity"/>
    <property type="evidence" value="ECO:0007669"/>
    <property type="project" value="TreeGrafter"/>
</dbReference>
<dbReference type="GO" id="GO:0006285">
    <property type="term" value="P:base-excision repair, AP site formation"/>
    <property type="evidence" value="ECO:0007669"/>
    <property type="project" value="TreeGrafter"/>
</dbReference>
<dbReference type="GO" id="GO:0005634">
    <property type="term" value="C:nucleus"/>
    <property type="evidence" value="ECO:0007669"/>
    <property type="project" value="TreeGrafter"/>
</dbReference>
<name>A0A067KTA6_JATCU</name>
<dbReference type="KEGG" id="jcu:105632746"/>
<evidence type="ECO:0000256" key="4">
    <source>
        <dbReference type="SAM" id="MobiDB-lite"/>
    </source>
</evidence>
<dbReference type="FunFam" id="1.10.340.30:FF:000004">
    <property type="entry name" value="DNA-3-methyladenine glycosylase II"/>
    <property type="match status" value="1"/>
</dbReference>
<feature type="region of interest" description="Disordered" evidence="4">
    <location>
        <begin position="1"/>
        <end position="63"/>
    </location>
</feature>
<dbReference type="GO" id="GO:0032131">
    <property type="term" value="F:alkylated DNA binding"/>
    <property type="evidence" value="ECO:0007669"/>
    <property type="project" value="TreeGrafter"/>
</dbReference>
<evidence type="ECO:0000259" key="5">
    <source>
        <dbReference type="SMART" id="SM00478"/>
    </source>
</evidence>
<comment type="similarity">
    <text evidence="1">Belongs to the alkylbase DNA glycosidase AlkA family.</text>
</comment>
<reference evidence="6 7" key="1">
    <citation type="journal article" date="2014" name="PLoS ONE">
        <title>Global Analysis of Gene Expression Profiles in Physic Nut (Jatropha curcas L.) Seedlings Exposed to Salt Stress.</title>
        <authorList>
            <person name="Zhang L."/>
            <person name="Zhang C."/>
            <person name="Wu P."/>
            <person name="Chen Y."/>
            <person name="Li M."/>
            <person name="Jiang H."/>
            <person name="Wu G."/>
        </authorList>
    </citation>
    <scope>NUCLEOTIDE SEQUENCE [LARGE SCALE GENOMIC DNA]</scope>
    <source>
        <strain evidence="7">cv. GZQX0401</strain>
        <tissue evidence="6">Young leaves</tissue>
    </source>
</reference>
<keyword evidence="2" id="KW-0227">DNA damage</keyword>
<feature type="compositionally biased region" description="Low complexity" evidence="4">
    <location>
        <begin position="1"/>
        <end position="41"/>
    </location>
</feature>
<evidence type="ECO:0000313" key="7">
    <source>
        <dbReference type="Proteomes" id="UP000027138"/>
    </source>
</evidence>
<gene>
    <name evidence="6" type="ORF">JCGZ_05137</name>
</gene>
<sequence>MGKPITRSLSRSLSKPSSTTQSAAAATNISITPSSSSSKIPFRTRKIRKLSTTKTTTTTTTTTASTISSPLSILKPLSIKGEIDLALEHLRNSDPLIATLIETHKPPTFDSHSPPFISLSRSILYQQLATNAAKSIYTRFLTLCGGESGVVPENVLSLSANQLREIGISGRKATYLHDLADKFRNGSLSDSSILEMNDDTLLTSLTAVKGIGVWSVHMFMIFSLHRPDVLPVGDLGVRKGMQSLYGLKDLPQPLQMEQVCEKWRPYRSVGSWYMWRLMEAKALTKMAKK</sequence>
<dbReference type="GO" id="GO:0032993">
    <property type="term" value="C:protein-DNA complex"/>
    <property type="evidence" value="ECO:0007669"/>
    <property type="project" value="TreeGrafter"/>
</dbReference>
<accession>A0A067KTA6</accession>
<dbReference type="EMBL" id="KK914350">
    <property type="protein sequence ID" value="KDP39456.1"/>
    <property type="molecule type" value="Genomic_DNA"/>
</dbReference>
<dbReference type="OrthoDB" id="415889at2759"/>
<protein>
    <recommendedName>
        <fullName evidence="5">HhH-GPD domain-containing protein</fullName>
    </recommendedName>
</protein>
<dbReference type="SUPFAM" id="SSF48150">
    <property type="entry name" value="DNA-glycosylase"/>
    <property type="match status" value="1"/>
</dbReference>
<proteinExistence type="inferred from homology"/>
<keyword evidence="3" id="KW-0234">DNA repair</keyword>
<organism evidence="6 7">
    <name type="scientific">Jatropha curcas</name>
    <name type="common">Barbados nut</name>
    <dbReference type="NCBI Taxonomy" id="180498"/>
    <lineage>
        <taxon>Eukaryota</taxon>
        <taxon>Viridiplantae</taxon>
        <taxon>Streptophyta</taxon>
        <taxon>Embryophyta</taxon>
        <taxon>Tracheophyta</taxon>
        <taxon>Spermatophyta</taxon>
        <taxon>Magnoliopsida</taxon>
        <taxon>eudicotyledons</taxon>
        <taxon>Gunneridae</taxon>
        <taxon>Pentapetalae</taxon>
        <taxon>rosids</taxon>
        <taxon>fabids</taxon>
        <taxon>Malpighiales</taxon>
        <taxon>Euphorbiaceae</taxon>
        <taxon>Crotonoideae</taxon>
        <taxon>Jatropheae</taxon>
        <taxon>Jatropha</taxon>
    </lineage>
</organism>
<feature type="compositionally biased region" description="Low complexity" evidence="4">
    <location>
        <begin position="52"/>
        <end position="63"/>
    </location>
</feature>
<dbReference type="Gene3D" id="1.10.340.30">
    <property type="entry name" value="Hypothetical protein, domain 2"/>
    <property type="match status" value="1"/>
</dbReference>
<dbReference type="Pfam" id="PF00730">
    <property type="entry name" value="HhH-GPD"/>
    <property type="match status" value="1"/>
</dbReference>
<dbReference type="FunFam" id="1.10.1670.40:FF:000001">
    <property type="entry name" value="Probable DNA-3-methyladenine glycosylase 2"/>
    <property type="match status" value="1"/>
</dbReference>
<dbReference type="STRING" id="180498.A0A067KTA6"/>
<dbReference type="CDD" id="cd00056">
    <property type="entry name" value="ENDO3c"/>
    <property type="match status" value="1"/>
</dbReference>
<evidence type="ECO:0000313" key="6">
    <source>
        <dbReference type="EMBL" id="KDP39456.1"/>
    </source>
</evidence>
<dbReference type="Gene3D" id="1.10.1670.40">
    <property type="match status" value="1"/>
</dbReference>
<evidence type="ECO:0000256" key="1">
    <source>
        <dbReference type="ARBA" id="ARBA00010817"/>
    </source>
</evidence>
<evidence type="ECO:0000256" key="2">
    <source>
        <dbReference type="ARBA" id="ARBA00022763"/>
    </source>
</evidence>
<evidence type="ECO:0000256" key="3">
    <source>
        <dbReference type="ARBA" id="ARBA00023204"/>
    </source>
</evidence>
<dbReference type="InterPro" id="IPR003265">
    <property type="entry name" value="HhH-GPD_domain"/>
</dbReference>
<keyword evidence="7" id="KW-1185">Reference proteome</keyword>
<dbReference type="PANTHER" id="PTHR43003:SF8">
    <property type="entry name" value="HHH-GPD DOMAIN-CONTAINING PROTEIN"/>
    <property type="match status" value="1"/>
</dbReference>
<dbReference type="InterPro" id="IPR011257">
    <property type="entry name" value="DNA_glycosylase"/>
</dbReference>
<dbReference type="GO" id="GO:0008725">
    <property type="term" value="F:DNA-3-methyladenine glycosylase activity"/>
    <property type="evidence" value="ECO:0007669"/>
    <property type="project" value="TreeGrafter"/>
</dbReference>
<dbReference type="PANTHER" id="PTHR43003">
    <property type="entry name" value="DNA-3-METHYLADENINE GLYCOSYLASE"/>
    <property type="match status" value="1"/>
</dbReference>
<dbReference type="SMART" id="SM00478">
    <property type="entry name" value="ENDO3c"/>
    <property type="match status" value="1"/>
</dbReference>
<dbReference type="AlphaFoldDB" id="A0A067KTA6"/>
<feature type="compositionally biased region" description="Basic residues" evidence="4">
    <location>
        <begin position="42"/>
        <end position="51"/>
    </location>
</feature>
<dbReference type="InterPro" id="IPR051912">
    <property type="entry name" value="Alkylbase_DNA_Glycosylase/TA"/>
</dbReference>